<evidence type="ECO:0000256" key="2">
    <source>
        <dbReference type="ARBA" id="ARBA00004286"/>
    </source>
</evidence>
<dbReference type="PANTHER" id="PTHR13386:SF1">
    <property type="entry name" value="HISTONE PARYLATION FACTOR 1"/>
    <property type="match status" value="1"/>
</dbReference>
<dbReference type="Proteomes" id="UP000529852">
    <property type="component" value="Unassembled WGS sequence"/>
</dbReference>
<sequence>KKRRSNQADVPDSLCQEAETCYQLRLPEDFYQFWKFCEELDPEKPSDALVSNIGLKLVGPYDILAGKHRKAKSTDVNFSLHWRFFYDPPEFQTILVGDSKTQYHMGYFSLTICLYFFINRDVPDELPVWVGANEAKKGCVISQVGDNVFAAVKLFLSKKLKEVTDKKKNAILKDIDEKLTRTAKDLGYSLEQKTVKMKQRDKKVVTKAFHGAGLVVPVDKNDVGYRELPETNGKYLVYYILLLSNLKKICKAIVDAPTDDERVKAFAPIQEMLTFVQFANDECDYGMGYELGMDLFCYGSHYFHKTVGQLLPLAYTLLKRNLFAEIIEAHLGSRREEGLDQL</sequence>
<keyword evidence="5" id="KW-0539">Nucleus</keyword>
<name>A0A7K5BA97_9FURN</name>
<dbReference type="GO" id="GO:0006974">
    <property type="term" value="P:DNA damage response"/>
    <property type="evidence" value="ECO:0007669"/>
    <property type="project" value="InterPro"/>
</dbReference>
<gene>
    <name evidence="6" type="primary">Hpf1</name>
    <name evidence="6" type="ORF">FURFIG_R05775</name>
</gene>
<evidence type="ECO:0000256" key="5">
    <source>
        <dbReference type="ARBA" id="ARBA00023242"/>
    </source>
</evidence>
<dbReference type="GO" id="GO:0072572">
    <property type="term" value="F:poly-ADP-D-ribose binding"/>
    <property type="evidence" value="ECO:0007669"/>
    <property type="project" value="TreeGrafter"/>
</dbReference>
<keyword evidence="7" id="KW-1185">Reference proteome</keyword>
<accession>A0A7K5BA97</accession>
<evidence type="ECO:0000256" key="3">
    <source>
        <dbReference type="ARBA" id="ARBA00010803"/>
    </source>
</evidence>
<evidence type="ECO:0000256" key="4">
    <source>
        <dbReference type="ARBA" id="ARBA00022454"/>
    </source>
</evidence>
<feature type="non-terminal residue" evidence="6">
    <location>
        <position position="1"/>
    </location>
</feature>
<dbReference type="EMBL" id="VYZD01000930">
    <property type="protein sequence ID" value="NWR92945.1"/>
    <property type="molecule type" value="Genomic_DNA"/>
</dbReference>
<dbReference type="GO" id="GO:0042393">
    <property type="term" value="F:histone binding"/>
    <property type="evidence" value="ECO:0007669"/>
    <property type="project" value="InterPro"/>
</dbReference>
<proteinExistence type="inferred from homology"/>
<dbReference type="GO" id="GO:0005694">
    <property type="term" value="C:chromosome"/>
    <property type="evidence" value="ECO:0007669"/>
    <property type="project" value="UniProtKB-SubCell"/>
</dbReference>
<dbReference type="AlphaFoldDB" id="A0A7K5BA97"/>
<dbReference type="Pfam" id="PF10228">
    <property type="entry name" value="HPF1"/>
    <property type="match status" value="1"/>
</dbReference>
<evidence type="ECO:0000313" key="7">
    <source>
        <dbReference type="Proteomes" id="UP000529852"/>
    </source>
</evidence>
<organism evidence="6 7">
    <name type="scientific">Furnarius figulus</name>
    <dbReference type="NCBI Taxonomy" id="463165"/>
    <lineage>
        <taxon>Eukaryota</taxon>
        <taxon>Metazoa</taxon>
        <taxon>Chordata</taxon>
        <taxon>Craniata</taxon>
        <taxon>Vertebrata</taxon>
        <taxon>Euteleostomi</taxon>
        <taxon>Archelosauria</taxon>
        <taxon>Archosauria</taxon>
        <taxon>Dinosauria</taxon>
        <taxon>Saurischia</taxon>
        <taxon>Theropoda</taxon>
        <taxon>Coelurosauria</taxon>
        <taxon>Aves</taxon>
        <taxon>Neognathae</taxon>
        <taxon>Neoaves</taxon>
        <taxon>Telluraves</taxon>
        <taxon>Australaves</taxon>
        <taxon>Passeriformes</taxon>
        <taxon>Furnariidae</taxon>
        <taxon>Furnarius</taxon>
    </lineage>
</organism>
<dbReference type="InterPro" id="IPR019361">
    <property type="entry name" value="HPF1"/>
</dbReference>
<feature type="non-terminal residue" evidence="6">
    <location>
        <position position="342"/>
    </location>
</feature>
<comment type="caution">
    <text evidence="6">The sequence shown here is derived from an EMBL/GenBank/DDBJ whole genome shotgun (WGS) entry which is preliminary data.</text>
</comment>
<dbReference type="PANTHER" id="PTHR13386">
    <property type="entry name" value="HISTONE PARYLATION FACTOR 1"/>
    <property type="match status" value="1"/>
</dbReference>
<comment type="similarity">
    <text evidence="3">Belongs to the HPF1 family.</text>
</comment>
<protein>
    <submittedName>
        <fullName evidence="6">HPF1 factor</fullName>
    </submittedName>
</protein>
<keyword evidence="4" id="KW-0158">Chromosome</keyword>
<comment type="subcellular location">
    <subcellularLocation>
        <location evidence="2">Chromosome</location>
    </subcellularLocation>
    <subcellularLocation>
        <location evidence="1">Nucleus</location>
    </subcellularLocation>
</comment>
<evidence type="ECO:0000313" key="6">
    <source>
        <dbReference type="EMBL" id="NWR92945.1"/>
    </source>
</evidence>
<dbReference type="GO" id="GO:0005634">
    <property type="term" value="C:nucleus"/>
    <property type="evidence" value="ECO:0007669"/>
    <property type="project" value="UniProtKB-SubCell"/>
</dbReference>
<evidence type="ECO:0000256" key="1">
    <source>
        <dbReference type="ARBA" id="ARBA00004123"/>
    </source>
</evidence>
<reference evidence="6 7" key="1">
    <citation type="submission" date="2019-09" db="EMBL/GenBank/DDBJ databases">
        <title>Bird 10,000 Genomes (B10K) Project - Family phase.</title>
        <authorList>
            <person name="Zhang G."/>
        </authorList>
    </citation>
    <scope>NUCLEOTIDE SEQUENCE [LARGE SCALE GENOMIC DNA]</scope>
    <source>
        <strain evidence="6">B10K-DU-003-06</strain>
    </source>
</reference>